<organism evidence="4 5">
    <name type="scientific">Emericellopsis atlantica</name>
    <dbReference type="NCBI Taxonomy" id="2614577"/>
    <lineage>
        <taxon>Eukaryota</taxon>
        <taxon>Fungi</taxon>
        <taxon>Dikarya</taxon>
        <taxon>Ascomycota</taxon>
        <taxon>Pezizomycotina</taxon>
        <taxon>Sordariomycetes</taxon>
        <taxon>Hypocreomycetidae</taxon>
        <taxon>Hypocreales</taxon>
        <taxon>Bionectriaceae</taxon>
        <taxon>Emericellopsis</taxon>
    </lineage>
</organism>
<dbReference type="Gene3D" id="3.40.50.720">
    <property type="entry name" value="NAD(P)-binding Rossmann-like Domain"/>
    <property type="match status" value="1"/>
</dbReference>
<evidence type="ECO:0000313" key="4">
    <source>
        <dbReference type="EMBL" id="KAG9258869.1"/>
    </source>
</evidence>
<dbReference type="AlphaFoldDB" id="A0A9P8CT77"/>
<dbReference type="GeneID" id="70293529"/>
<dbReference type="InterPro" id="IPR036291">
    <property type="entry name" value="NAD(P)-bd_dom_sf"/>
</dbReference>
<keyword evidence="5" id="KW-1185">Reference proteome</keyword>
<dbReference type="FunFam" id="3.40.50.720:FF:000084">
    <property type="entry name" value="Short-chain dehydrogenase reductase"/>
    <property type="match status" value="1"/>
</dbReference>
<dbReference type="PANTHER" id="PTHR24321">
    <property type="entry name" value="DEHYDROGENASES, SHORT CHAIN"/>
    <property type="match status" value="1"/>
</dbReference>
<keyword evidence="3" id="KW-0560">Oxidoreductase</keyword>
<dbReference type="OrthoDB" id="1669814at2759"/>
<protein>
    <submittedName>
        <fullName evidence="4">Uncharacterized protein</fullName>
    </submittedName>
</protein>
<evidence type="ECO:0000256" key="3">
    <source>
        <dbReference type="ARBA" id="ARBA00023002"/>
    </source>
</evidence>
<evidence type="ECO:0000256" key="1">
    <source>
        <dbReference type="ARBA" id="ARBA00006484"/>
    </source>
</evidence>
<dbReference type="EMBL" id="MU251242">
    <property type="protein sequence ID" value="KAG9258869.1"/>
    <property type="molecule type" value="Genomic_DNA"/>
</dbReference>
<reference evidence="4" key="1">
    <citation type="journal article" date="2021" name="IMA Fungus">
        <title>Genomic characterization of three marine fungi, including Emericellopsis atlantica sp. nov. with signatures of a generalist lifestyle and marine biomass degradation.</title>
        <authorList>
            <person name="Hagestad O.C."/>
            <person name="Hou L."/>
            <person name="Andersen J.H."/>
            <person name="Hansen E.H."/>
            <person name="Altermark B."/>
            <person name="Li C."/>
            <person name="Kuhnert E."/>
            <person name="Cox R.J."/>
            <person name="Crous P.W."/>
            <person name="Spatafora J.W."/>
            <person name="Lail K."/>
            <person name="Amirebrahimi M."/>
            <person name="Lipzen A."/>
            <person name="Pangilinan J."/>
            <person name="Andreopoulos W."/>
            <person name="Hayes R.D."/>
            <person name="Ng V."/>
            <person name="Grigoriev I.V."/>
            <person name="Jackson S.A."/>
            <person name="Sutton T.D.S."/>
            <person name="Dobson A.D.W."/>
            <person name="Rama T."/>
        </authorList>
    </citation>
    <scope>NUCLEOTIDE SEQUENCE</scope>
    <source>
        <strain evidence="4">TS7</strain>
    </source>
</reference>
<dbReference type="RefSeq" id="XP_046122793.1">
    <property type="nucleotide sequence ID" value="XM_046262626.1"/>
</dbReference>
<gene>
    <name evidence="4" type="ORF">F5Z01DRAFT_6423</name>
</gene>
<accession>A0A9P8CT77</accession>
<evidence type="ECO:0000256" key="2">
    <source>
        <dbReference type="ARBA" id="ARBA00022857"/>
    </source>
</evidence>
<dbReference type="InterPro" id="IPR002347">
    <property type="entry name" value="SDR_fam"/>
</dbReference>
<dbReference type="GO" id="GO:0016491">
    <property type="term" value="F:oxidoreductase activity"/>
    <property type="evidence" value="ECO:0007669"/>
    <property type="project" value="UniProtKB-KW"/>
</dbReference>
<dbReference type="PRINTS" id="PR00081">
    <property type="entry name" value="GDHRDH"/>
</dbReference>
<evidence type="ECO:0000313" key="5">
    <source>
        <dbReference type="Proteomes" id="UP000887229"/>
    </source>
</evidence>
<sequence length="249" mass="26009">MKDKVVVITGAASGIGLETAKLLASKGAKVSLADVQEGPLRKVVDDIKNSGGIASGTVVDVRERKQVEAWIDATVKEFGKLDGAANIAGVIGKGIGIRGIEEIEDDDWDFVLGINTKGVLNCLRAQIPHMNEGGSIVNAASIAGLIGFQNNAAYVASKHAVVGLTKVAAKELGPRKIRCNCVCPGPIDTPMIRASEDIKGGEKVTFEDGICLQRRAHPKEVAEVVIFLLSDAASYVTGSSQQVDGGCNC</sequence>
<dbReference type="SUPFAM" id="SSF51735">
    <property type="entry name" value="NAD(P)-binding Rossmann-fold domains"/>
    <property type="match status" value="1"/>
</dbReference>
<dbReference type="PROSITE" id="PS00061">
    <property type="entry name" value="ADH_SHORT"/>
    <property type="match status" value="1"/>
</dbReference>
<dbReference type="Pfam" id="PF13561">
    <property type="entry name" value="adh_short_C2"/>
    <property type="match status" value="1"/>
</dbReference>
<dbReference type="Proteomes" id="UP000887229">
    <property type="component" value="Unassembled WGS sequence"/>
</dbReference>
<dbReference type="PANTHER" id="PTHR24321:SF8">
    <property type="entry name" value="ESTRADIOL 17-BETA-DEHYDROGENASE 8-RELATED"/>
    <property type="match status" value="1"/>
</dbReference>
<comment type="caution">
    <text evidence="4">The sequence shown here is derived from an EMBL/GenBank/DDBJ whole genome shotgun (WGS) entry which is preliminary data.</text>
</comment>
<dbReference type="InterPro" id="IPR020904">
    <property type="entry name" value="Sc_DH/Rdtase_CS"/>
</dbReference>
<dbReference type="PRINTS" id="PR00080">
    <property type="entry name" value="SDRFAMILY"/>
</dbReference>
<comment type="similarity">
    <text evidence="1">Belongs to the short-chain dehydrogenases/reductases (SDR) family.</text>
</comment>
<proteinExistence type="inferred from homology"/>
<keyword evidence="2" id="KW-0521">NADP</keyword>
<dbReference type="CDD" id="cd05233">
    <property type="entry name" value="SDR_c"/>
    <property type="match status" value="1"/>
</dbReference>
<name>A0A9P8CT77_9HYPO</name>